<dbReference type="GeneID" id="36347852"/>
<feature type="non-terminal residue" evidence="1">
    <location>
        <position position="1"/>
    </location>
</feature>
<sequence length="194" mass="22106">CRICQVNRRLLLTETRVPRLRVVKFCVRSTSGGTCTATALEEISAAIEVGQRDAVARAQAGKAGLVMSRFPTRQKRTIDAFFNSAPKRARIDVVEERSTPDEQDEITTTSQHLHYPFPITDFPASVSKELSSLPARPARVINNEPDLDLLYYEPYIPEYLARQIFQHLRAELPFYKVEYQIKRGGIETQVRTPR</sequence>
<protein>
    <submittedName>
        <fullName evidence="1">2OG-Fe(II)oxygenase</fullName>
    </submittedName>
</protein>
<organism evidence="1 2">
    <name type="scientific">Trichoderma gamsii</name>
    <dbReference type="NCBI Taxonomy" id="398673"/>
    <lineage>
        <taxon>Eukaryota</taxon>
        <taxon>Fungi</taxon>
        <taxon>Dikarya</taxon>
        <taxon>Ascomycota</taxon>
        <taxon>Pezizomycotina</taxon>
        <taxon>Sordariomycetes</taxon>
        <taxon>Hypocreomycetidae</taxon>
        <taxon>Hypocreales</taxon>
        <taxon>Hypocreaceae</taxon>
        <taxon>Trichoderma</taxon>
    </lineage>
</organism>
<proteinExistence type="predicted"/>
<dbReference type="STRING" id="398673.A0A2P4ZBF0"/>
<dbReference type="EMBL" id="JPDN02000047">
    <property type="protein sequence ID" value="PON21615.1"/>
    <property type="molecule type" value="Genomic_DNA"/>
</dbReference>
<reference evidence="1 2" key="1">
    <citation type="journal article" date="2016" name="Genome Announc.">
        <title>Draft Whole-Genome Sequence of Trichoderma gamsii T6085, a Promising Biocontrol Agent of Fusarium Head Blight on Wheat.</title>
        <authorList>
            <person name="Baroncelli R."/>
            <person name="Zapparata A."/>
            <person name="Piaggeschi G."/>
            <person name="Sarrocco S."/>
            <person name="Vannacci G."/>
        </authorList>
    </citation>
    <scope>NUCLEOTIDE SEQUENCE [LARGE SCALE GENOMIC DNA]</scope>
    <source>
        <strain evidence="1 2">T6085</strain>
    </source>
</reference>
<comment type="caution">
    <text evidence="1">The sequence shown here is derived from an EMBL/GenBank/DDBJ whole genome shotgun (WGS) entry which is preliminary data.</text>
</comment>
<dbReference type="Proteomes" id="UP000054821">
    <property type="component" value="Unassembled WGS sequence"/>
</dbReference>
<gene>
    <name evidence="1" type="ORF">TGAM01_v209504</name>
</gene>
<evidence type="ECO:0000313" key="2">
    <source>
        <dbReference type="Proteomes" id="UP000054821"/>
    </source>
</evidence>
<dbReference type="AlphaFoldDB" id="A0A2P4ZBF0"/>
<keyword evidence="2" id="KW-1185">Reference proteome</keyword>
<dbReference type="RefSeq" id="XP_024404680.1">
    <property type="nucleotide sequence ID" value="XM_024550568.1"/>
</dbReference>
<name>A0A2P4ZBF0_9HYPO</name>
<evidence type="ECO:0000313" key="1">
    <source>
        <dbReference type="EMBL" id="PON21615.1"/>
    </source>
</evidence>
<accession>A0A2P4ZBF0</accession>